<dbReference type="Pfam" id="PF15112">
    <property type="entry name" value="DUF4559"/>
    <property type="match status" value="1"/>
</dbReference>
<evidence type="ECO:0000256" key="2">
    <source>
        <dbReference type="SAM" id="Phobius"/>
    </source>
</evidence>
<protein>
    <recommendedName>
        <fullName evidence="3">Nephrocystin 3-like N-terminal domain-containing protein</fullName>
    </recommendedName>
</protein>
<dbReference type="Proteomes" id="UP000507470">
    <property type="component" value="Unassembled WGS sequence"/>
</dbReference>
<dbReference type="AlphaFoldDB" id="A0A6J8ET33"/>
<evidence type="ECO:0000313" key="4">
    <source>
        <dbReference type="EMBL" id="CAC5423677.1"/>
    </source>
</evidence>
<evidence type="ECO:0000313" key="5">
    <source>
        <dbReference type="Proteomes" id="UP000507470"/>
    </source>
</evidence>
<dbReference type="EMBL" id="CACVKT020009845">
    <property type="protein sequence ID" value="CAC5423677.1"/>
    <property type="molecule type" value="Genomic_DNA"/>
</dbReference>
<keyword evidence="5" id="KW-1185">Reference proteome</keyword>
<feature type="domain" description="Nephrocystin 3-like N-terminal" evidence="3">
    <location>
        <begin position="500"/>
        <end position="644"/>
    </location>
</feature>
<sequence length="666" mass="77407">MLKWVKCGFCPNYFIPGENLFDGKLSASLRLIVENLLEHILDIGFECFFYVKSNNLCDFARSRGSVKLTDQLQVYSQIYYKGALYVTNMTITINTLSFFNHSVLGYAYSQLKGHIETFIKLLFRTLEDTIHNGTITGHKIEDTTCSLSSLTPYIYTCLASIISAIAIQNQDTNLRDFLLFGSHIYFMKGGLHGRLKFISVLYAIGLYNECEWCLDQLDEEYVMINPSFCFCSKSKLPPYDWCSTCTTWRESIEKSHRDQRSVNWSEIDSSKLSTDQFEVEKCFLPKCCLTSNRLIFPCNDVAATIGKIMNFENLYVEFSSTVKPQKIWKIKNQLANVTWISFARKVELCDTIMTFLKTSPVYTRHSVARTSYNKIKILTKKSYDDIISGDHIRKNEISELHKRVIPKVSRLNIYICAISILFICLGIIVNKTVTSELDFRTRNVISYLQSSDSCNLGYGLHFDFYLQQQRNFVERKWLIDETFHRINVTRVKGVIMIAGPNYGISAFVADIIRNKEHYKPKGYKIIYHICKRDVKTLQMPEKFVLNLMQRISCVYPRYQQLLGKLDTQWTDIKGMCIYDPYYCLDSFVINLLHELETVVRLKLLIIVDAIDQCYSRQMGVQLVSLLQARYTEFPSWVKFLFTTRNDSSILQQFSDLDHFHLLPEKT</sequence>
<keyword evidence="2" id="KW-0812">Transmembrane</keyword>
<keyword evidence="1" id="KW-0677">Repeat</keyword>
<evidence type="ECO:0000256" key="1">
    <source>
        <dbReference type="ARBA" id="ARBA00022737"/>
    </source>
</evidence>
<evidence type="ECO:0000259" key="3">
    <source>
        <dbReference type="Pfam" id="PF24883"/>
    </source>
</evidence>
<dbReference type="Pfam" id="PF24883">
    <property type="entry name" value="NPHP3_N"/>
    <property type="match status" value="1"/>
</dbReference>
<keyword evidence="2" id="KW-1133">Transmembrane helix</keyword>
<dbReference type="InterPro" id="IPR056884">
    <property type="entry name" value="NPHP3-like_N"/>
</dbReference>
<gene>
    <name evidence="4" type="ORF">MCOR_55648</name>
</gene>
<feature type="transmembrane region" description="Helical" evidence="2">
    <location>
        <begin position="411"/>
        <end position="429"/>
    </location>
</feature>
<name>A0A6J8ET33_MYTCO</name>
<keyword evidence="2" id="KW-0472">Membrane</keyword>
<dbReference type="OrthoDB" id="6155499at2759"/>
<accession>A0A6J8ET33</accession>
<dbReference type="InterPro" id="IPR027897">
    <property type="entry name" value="DUF4559"/>
</dbReference>
<proteinExistence type="predicted"/>
<reference evidence="4 5" key="1">
    <citation type="submission" date="2020-06" db="EMBL/GenBank/DDBJ databases">
        <authorList>
            <person name="Li R."/>
            <person name="Bekaert M."/>
        </authorList>
    </citation>
    <scope>NUCLEOTIDE SEQUENCE [LARGE SCALE GENOMIC DNA]</scope>
    <source>
        <strain evidence="5">wild</strain>
    </source>
</reference>
<organism evidence="4 5">
    <name type="scientific">Mytilus coruscus</name>
    <name type="common">Sea mussel</name>
    <dbReference type="NCBI Taxonomy" id="42192"/>
    <lineage>
        <taxon>Eukaryota</taxon>
        <taxon>Metazoa</taxon>
        <taxon>Spiralia</taxon>
        <taxon>Lophotrochozoa</taxon>
        <taxon>Mollusca</taxon>
        <taxon>Bivalvia</taxon>
        <taxon>Autobranchia</taxon>
        <taxon>Pteriomorphia</taxon>
        <taxon>Mytilida</taxon>
        <taxon>Mytiloidea</taxon>
        <taxon>Mytilidae</taxon>
        <taxon>Mytilinae</taxon>
        <taxon>Mytilus</taxon>
    </lineage>
</organism>